<sequence length="52" mass="6035">MENNCLYIFLLMCLHLFILQLIKLFVLILTQKPQVSNSDPNIPLGLFKPLFS</sequence>
<gene>
    <name evidence="2" type="ORF">HanXRQr2_Chr12g0551391</name>
</gene>
<evidence type="ECO:0000313" key="2">
    <source>
        <dbReference type="EMBL" id="KAF5778765.1"/>
    </source>
</evidence>
<proteinExistence type="predicted"/>
<dbReference type="Proteomes" id="UP000215914">
    <property type="component" value="Unassembled WGS sequence"/>
</dbReference>
<organism evidence="2 3">
    <name type="scientific">Helianthus annuus</name>
    <name type="common">Common sunflower</name>
    <dbReference type="NCBI Taxonomy" id="4232"/>
    <lineage>
        <taxon>Eukaryota</taxon>
        <taxon>Viridiplantae</taxon>
        <taxon>Streptophyta</taxon>
        <taxon>Embryophyta</taxon>
        <taxon>Tracheophyta</taxon>
        <taxon>Spermatophyta</taxon>
        <taxon>Magnoliopsida</taxon>
        <taxon>eudicotyledons</taxon>
        <taxon>Gunneridae</taxon>
        <taxon>Pentapetalae</taxon>
        <taxon>asterids</taxon>
        <taxon>campanulids</taxon>
        <taxon>Asterales</taxon>
        <taxon>Asteraceae</taxon>
        <taxon>Asteroideae</taxon>
        <taxon>Heliantheae alliance</taxon>
        <taxon>Heliantheae</taxon>
        <taxon>Helianthus</taxon>
    </lineage>
</organism>
<keyword evidence="3" id="KW-1185">Reference proteome</keyword>
<protein>
    <submittedName>
        <fullName evidence="2">Uncharacterized protein</fullName>
    </submittedName>
</protein>
<keyword evidence="1" id="KW-1133">Transmembrane helix</keyword>
<feature type="transmembrane region" description="Helical" evidence="1">
    <location>
        <begin position="6"/>
        <end position="29"/>
    </location>
</feature>
<keyword evidence="1" id="KW-0472">Membrane</keyword>
<dbReference type="EMBL" id="MNCJ02000327">
    <property type="protein sequence ID" value="KAF5778765.1"/>
    <property type="molecule type" value="Genomic_DNA"/>
</dbReference>
<dbReference type="Gramene" id="mRNA:HanXRQr2_Chr12g0551391">
    <property type="protein sequence ID" value="CDS:HanXRQr2_Chr12g0551391.1"/>
    <property type="gene ID" value="HanXRQr2_Chr12g0551391"/>
</dbReference>
<reference evidence="2" key="2">
    <citation type="submission" date="2020-06" db="EMBL/GenBank/DDBJ databases">
        <title>Helianthus annuus Genome sequencing and assembly Release 2.</title>
        <authorList>
            <person name="Gouzy J."/>
            <person name="Langlade N."/>
            <person name="Munos S."/>
        </authorList>
    </citation>
    <scope>NUCLEOTIDE SEQUENCE</scope>
    <source>
        <tissue evidence="2">Leaves</tissue>
    </source>
</reference>
<comment type="caution">
    <text evidence="2">The sequence shown here is derived from an EMBL/GenBank/DDBJ whole genome shotgun (WGS) entry which is preliminary data.</text>
</comment>
<evidence type="ECO:0000313" key="3">
    <source>
        <dbReference type="Proteomes" id="UP000215914"/>
    </source>
</evidence>
<evidence type="ECO:0000256" key="1">
    <source>
        <dbReference type="SAM" id="Phobius"/>
    </source>
</evidence>
<reference evidence="2" key="1">
    <citation type="journal article" date="2017" name="Nature">
        <title>The sunflower genome provides insights into oil metabolism, flowering and Asterid evolution.</title>
        <authorList>
            <person name="Badouin H."/>
            <person name="Gouzy J."/>
            <person name="Grassa C.J."/>
            <person name="Murat F."/>
            <person name="Staton S.E."/>
            <person name="Cottret L."/>
            <person name="Lelandais-Briere C."/>
            <person name="Owens G.L."/>
            <person name="Carrere S."/>
            <person name="Mayjonade B."/>
            <person name="Legrand L."/>
            <person name="Gill N."/>
            <person name="Kane N.C."/>
            <person name="Bowers J.E."/>
            <person name="Hubner S."/>
            <person name="Bellec A."/>
            <person name="Berard A."/>
            <person name="Berges H."/>
            <person name="Blanchet N."/>
            <person name="Boniface M.C."/>
            <person name="Brunel D."/>
            <person name="Catrice O."/>
            <person name="Chaidir N."/>
            <person name="Claudel C."/>
            <person name="Donnadieu C."/>
            <person name="Faraut T."/>
            <person name="Fievet G."/>
            <person name="Helmstetter N."/>
            <person name="King M."/>
            <person name="Knapp S.J."/>
            <person name="Lai Z."/>
            <person name="Le Paslier M.C."/>
            <person name="Lippi Y."/>
            <person name="Lorenzon L."/>
            <person name="Mandel J.R."/>
            <person name="Marage G."/>
            <person name="Marchand G."/>
            <person name="Marquand E."/>
            <person name="Bret-Mestries E."/>
            <person name="Morien E."/>
            <person name="Nambeesan S."/>
            <person name="Nguyen T."/>
            <person name="Pegot-Espagnet P."/>
            <person name="Pouilly N."/>
            <person name="Raftis F."/>
            <person name="Sallet E."/>
            <person name="Schiex T."/>
            <person name="Thomas J."/>
            <person name="Vandecasteele C."/>
            <person name="Vares D."/>
            <person name="Vear F."/>
            <person name="Vautrin S."/>
            <person name="Crespi M."/>
            <person name="Mangin B."/>
            <person name="Burke J.M."/>
            <person name="Salse J."/>
            <person name="Munos S."/>
            <person name="Vincourt P."/>
            <person name="Rieseberg L.H."/>
            <person name="Langlade N.B."/>
        </authorList>
    </citation>
    <scope>NUCLEOTIDE SEQUENCE</scope>
    <source>
        <tissue evidence="2">Leaves</tissue>
    </source>
</reference>
<dbReference type="AlphaFoldDB" id="A0A9K3HIC7"/>
<accession>A0A9K3HIC7</accession>
<name>A0A9K3HIC7_HELAN</name>
<keyword evidence="1" id="KW-0812">Transmembrane</keyword>